<evidence type="ECO:0000256" key="1">
    <source>
        <dbReference type="SAM" id="Coils"/>
    </source>
</evidence>
<proteinExistence type="predicted"/>
<sequence>MKSSDVKRKPGDEDRISSGRSSKAQRTEVWGNQMDSLNKQIEKLIEKENKLNDQLADNNKLLLKGLIDKGEYDKEKASLKAQIAETQKEIQAKEAELKEMTKKFEESAQAMETEESGGAKLTEIPAGGDYAKALVEAGKREAGDAKISKFLPMVLLTVCTSFIPGFTKFVEQEAQRMKDKDIEGIIIFGRRCFLQVVGHFRKFREDYIGGATIQFCILAGQSGIGKSLAFSQIYMREAFASREKVAFYSVQEDTIYLFWMEGGKYTCQQAEVNDQGFWKTKAWKTFDDRSAHLIIDPAPRQGHKYFKTHLVKAFVVYLTSPNNELSNFEKEIRDLRRTLLFVPTLAIEESKVIAIELKENPSVFLERMKRTGGQLREFIREDKYELFKGYQDNAWAGIAAKEHIHFGDLKVSSRIFSVQPSPTDETLLYSEKYVIVPQSEWVKSKIFQVYAEKHFKNFTGLDGEKWFFAKIYKGCKLLARRLPKNLADAEKKKKNDDWENKIHEFPAHSTLKTFSDGVENQRDRCQEYIKKTAEDQKAELVVCPTNYPAIDGATNCRTLYQVTISSKKSVGKAYVDELISFGASKAEKARVFFLVPQSIAESFSISFSTGFKEEALKLAEFWVVGINLIQMIEEAQKKKSKITAS</sequence>
<organism evidence="3">
    <name type="scientific">Lotharella oceanica</name>
    <dbReference type="NCBI Taxonomy" id="641309"/>
    <lineage>
        <taxon>Eukaryota</taxon>
        <taxon>Sar</taxon>
        <taxon>Rhizaria</taxon>
        <taxon>Cercozoa</taxon>
        <taxon>Chlorarachniophyceae</taxon>
        <taxon>Lotharella</taxon>
    </lineage>
</organism>
<dbReference type="EMBL" id="HBHP01037009">
    <property type="protein sequence ID" value="CAD9778732.1"/>
    <property type="molecule type" value="Transcribed_RNA"/>
</dbReference>
<feature type="compositionally biased region" description="Basic and acidic residues" evidence="2">
    <location>
        <begin position="1"/>
        <end position="17"/>
    </location>
</feature>
<gene>
    <name evidence="3" type="ORF">LSP00402_LOCUS22748</name>
</gene>
<reference evidence="3" key="1">
    <citation type="submission" date="2021-01" db="EMBL/GenBank/DDBJ databases">
        <authorList>
            <person name="Corre E."/>
            <person name="Pelletier E."/>
            <person name="Niang G."/>
            <person name="Scheremetjew M."/>
            <person name="Finn R."/>
            <person name="Kale V."/>
            <person name="Holt S."/>
            <person name="Cochrane G."/>
            <person name="Meng A."/>
            <person name="Brown T."/>
            <person name="Cohen L."/>
        </authorList>
    </citation>
    <scope>NUCLEOTIDE SEQUENCE</scope>
    <source>
        <strain evidence="3">CCMP622</strain>
    </source>
</reference>
<accession>A0A7S2U3W3</accession>
<evidence type="ECO:0000313" key="3">
    <source>
        <dbReference type="EMBL" id="CAD9778732.1"/>
    </source>
</evidence>
<feature type="region of interest" description="Disordered" evidence="2">
    <location>
        <begin position="1"/>
        <end position="33"/>
    </location>
</feature>
<protein>
    <submittedName>
        <fullName evidence="3">Uncharacterized protein</fullName>
    </submittedName>
</protein>
<evidence type="ECO:0000256" key="2">
    <source>
        <dbReference type="SAM" id="MobiDB-lite"/>
    </source>
</evidence>
<keyword evidence="1" id="KW-0175">Coiled coil</keyword>
<name>A0A7S2U3W3_9EUKA</name>
<feature type="coiled-coil region" evidence="1">
    <location>
        <begin position="34"/>
        <end position="110"/>
    </location>
</feature>
<dbReference type="AlphaFoldDB" id="A0A7S2U3W3"/>